<organism evidence="1 2">
    <name type="scientific">Neisseria animaloris</name>
    <dbReference type="NCBI Taxonomy" id="326522"/>
    <lineage>
        <taxon>Bacteria</taxon>
        <taxon>Pseudomonadati</taxon>
        <taxon>Pseudomonadota</taxon>
        <taxon>Betaproteobacteria</taxon>
        <taxon>Neisseriales</taxon>
        <taxon>Neisseriaceae</taxon>
        <taxon>Neisseria</taxon>
    </lineage>
</organism>
<protein>
    <submittedName>
        <fullName evidence="1">Uncharacterized protein</fullName>
    </submittedName>
</protein>
<dbReference type="AlphaFoldDB" id="A0A3S4ZB45"/>
<dbReference type="EMBL" id="LR134516">
    <property type="protein sequence ID" value="VEJ20617.1"/>
    <property type="molecule type" value="Genomic_DNA"/>
</dbReference>
<evidence type="ECO:0000313" key="1">
    <source>
        <dbReference type="EMBL" id="VEJ20617.1"/>
    </source>
</evidence>
<dbReference type="Proteomes" id="UP000268229">
    <property type="component" value="Chromosome"/>
</dbReference>
<accession>A0A3S4ZB45</accession>
<evidence type="ECO:0000313" key="2">
    <source>
        <dbReference type="Proteomes" id="UP000268229"/>
    </source>
</evidence>
<proteinExistence type="predicted"/>
<sequence length="30" mass="3649">MTNTQIYDELLRIFNEIKERGDQFLYKKAA</sequence>
<reference evidence="1 2" key="1">
    <citation type="submission" date="2018-12" db="EMBL/GenBank/DDBJ databases">
        <authorList>
            <consortium name="Pathogen Informatics"/>
        </authorList>
    </citation>
    <scope>NUCLEOTIDE SEQUENCE [LARGE SCALE GENOMIC DNA]</scope>
    <source>
        <strain evidence="1 2">NCTC12227</strain>
    </source>
</reference>
<gene>
    <name evidence="1" type="ORF">NCTC12227_00326</name>
</gene>
<name>A0A3S4ZB45_9NEIS</name>
<dbReference type="KEGG" id="nani:NCTC12227_00326"/>
<keyword evidence="2" id="KW-1185">Reference proteome</keyword>